<proteinExistence type="predicted"/>
<sequence length="69" mass="8224">MEEPTAQEQRPEDFYRGVNNVAQKLDKQKEFRKEDSNRRRKAMADKFAEGVMKESVKLLKRKRTVTPRV</sequence>
<organism evidence="1 2">
    <name type="scientific">Lagenidium giganteum</name>
    <dbReference type="NCBI Taxonomy" id="4803"/>
    <lineage>
        <taxon>Eukaryota</taxon>
        <taxon>Sar</taxon>
        <taxon>Stramenopiles</taxon>
        <taxon>Oomycota</taxon>
        <taxon>Peronosporomycetes</taxon>
        <taxon>Pythiales</taxon>
        <taxon>Pythiaceae</taxon>
    </lineage>
</organism>
<keyword evidence="2" id="KW-1185">Reference proteome</keyword>
<dbReference type="EMBL" id="DAKRPA010000025">
    <property type="protein sequence ID" value="DBA02915.1"/>
    <property type="molecule type" value="Genomic_DNA"/>
</dbReference>
<reference evidence="1" key="1">
    <citation type="submission" date="2022-11" db="EMBL/GenBank/DDBJ databases">
        <authorList>
            <person name="Morgan W.R."/>
            <person name="Tartar A."/>
        </authorList>
    </citation>
    <scope>NUCLEOTIDE SEQUENCE</scope>
    <source>
        <strain evidence="1">ARSEF 373</strain>
    </source>
</reference>
<dbReference type="Proteomes" id="UP001146120">
    <property type="component" value="Unassembled WGS sequence"/>
</dbReference>
<evidence type="ECO:0000313" key="2">
    <source>
        <dbReference type="Proteomes" id="UP001146120"/>
    </source>
</evidence>
<accession>A0AAV2ZED4</accession>
<name>A0AAV2ZED4_9STRA</name>
<dbReference type="AlphaFoldDB" id="A0AAV2ZED4"/>
<gene>
    <name evidence="1" type="ORF">N0F65_005942</name>
</gene>
<protein>
    <submittedName>
        <fullName evidence="1">Uncharacterized protein</fullName>
    </submittedName>
</protein>
<reference evidence="1" key="2">
    <citation type="journal article" date="2023" name="Microbiol Resour">
        <title>Decontamination and Annotation of the Draft Genome Sequence of the Oomycete Lagenidium giganteum ARSEF 373.</title>
        <authorList>
            <person name="Morgan W.R."/>
            <person name="Tartar A."/>
        </authorList>
    </citation>
    <scope>NUCLEOTIDE SEQUENCE</scope>
    <source>
        <strain evidence="1">ARSEF 373</strain>
    </source>
</reference>
<comment type="caution">
    <text evidence="1">The sequence shown here is derived from an EMBL/GenBank/DDBJ whole genome shotgun (WGS) entry which is preliminary data.</text>
</comment>
<evidence type="ECO:0000313" key="1">
    <source>
        <dbReference type="EMBL" id="DBA02915.1"/>
    </source>
</evidence>